<sequence length="947" mass="103517">MSFSRLQLAAALIEYDNDDKTPYERKDAKQSAIFNTKRQSRPTNAYATSSNAYGLEAADNRPLSHGGNQQSFGRQSMMSMESNYDRMQTGDGRRDTRMTVGSNFGNDEDMVEDLEQEEPHGEVDLASWGIPEAFLDKRPLDKRDSRSLGRLASPRSPPYRTQSVRAMSMVGTEPLKYEAEDLRPLSPSVTNAISSMPTVPPHVDYSDRAVVPRAPALKGDKSKRNRTVSFHEFSASQEDEHGADPEPMEIIRPGSSMSVLSRGRYEHPAFPPASPIGASGRMSSASSSYPTNVPLPASPASALGVPESIYLNTPGEEIANPFSLPAPAGSRVSRFDPKVAAHQRTSSRGSVMLDRPDSRATGYFGADPGVSDSQSRYDQPGSPASPRGSQMQSRMRLLRPKTLLMPTPLQGQLDPSDSTPQDGIDKRGFMVGRRPLPPGSVRPNSLLGSLPTSKSGNVRLATQRMFADSLAVGGSRGEYFVGGAEADGEVAFHQLGGQALEEDEEHTAKVAAQPGTEDWRPVRPVTGLSLMDKLEEKKAAQMAKRRVFTGDSRPTMMSRDDGSHRTLVDLANPDTPPSVTSNRKTLLGSGGDDMVIGSSARPGNDRHRSVFGVDQVWQREMAKMRREEEAERAADEQVNGKRPPALPTAEDFELDGAPSHSYGDGQDEDLHNMPLLDESPRASTPLPVLPPISGANDTSARRVQPVDIDDWGASDDENPKPTRRNKKKRISQRMPVQAQMDDAESSDEDVPLTKAFNITKRPTARDDDQSSSEDEPLAKLVAKSKPPMLPTIQAVSAPADDEDEEDDDVPLAVRRMTMMNLQSGSGSKLDEDDDDIPLAQKHLSAAQAQQRRQSAMFPNQQQQQQQHQQMIYQQAMFANPMAGGFGMPQMGMPMMGMPMMSPYMGMNPSMMSIPQIQPPPDPAIDRWRREVEGKEGSVIGSVRSGRT</sequence>
<feature type="compositionally biased region" description="Polar residues" evidence="1">
    <location>
        <begin position="66"/>
        <end position="86"/>
    </location>
</feature>
<gene>
    <name evidence="2" type="ORF">FFLO_01768</name>
</gene>
<reference evidence="2" key="1">
    <citation type="submission" date="2020-04" db="EMBL/GenBank/DDBJ databases">
        <title>Analysis of mating type loci in Filobasidium floriforme.</title>
        <authorList>
            <person name="Nowrousian M."/>
        </authorList>
    </citation>
    <scope>NUCLEOTIDE SEQUENCE</scope>
    <source>
        <strain evidence="2">CBS 6242</strain>
    </source>
</reference>
<evidence type="ECO:0000313" key="3">
    <source>
        <dbReference type="Proteomes" id="UP000812966"/>
    </source>
</evidence>
<comment type="caution">
    <text evidence="2">The sequence shown here is derived from an EMBL/GenBank/DDBJ whole genome shotgun (WGS) entry which is preliminary data.</text>
</comment>
<dbReference type="Proteomes" id="UP000812966">
    <property type="component" value="Unassembled WGS sequence"/>
</dbReference>
<feature type="region of interest" description="Disordered" evidence="1">
    <location>
        <begin position="319"/>
        <end position="394"/>
    </location>
</feature>
<organism evidence="2 3">
    <name type="scientific">Filobasidium floriforme</name>
    <dbReference type="NCBI Taxonomy" id="5210"/>
    <lineage>
        <taxon>Eukaryota</taxon>
        <taxon>Fungi</taxon>
        <taxon>Dikarya</taxon>
        <taxon>Basidiomycota</taxon>
        <taxon>Agaricomycotina</taxon>
        <taxon>Tremellomycetes</taxon>
        <taxon>Filobasidiales</taxon>
        <taxon>Filobasidiaceae</taxon>
        <taxon>Filobasidium</taxon>
    </lineage>
</organism>
<feature type="compositionally biased region" description="Polar residues" evidence="1">
    <location>
        <begin position="32"/>
        <end position="52"/>
    </location>
</feature>
<dbReference type="EMBL" id="JABELV010000025">
    <property type="protein sequence ID" value="KAG7562813.1"/>
    <property type="molecule type" value="Genomic_DNA"/>
</dbReference>
<feature type="region of interest" description="Disordered" evidence="1">
    <location>
        <begin position="757"/>
        <end position="776"/>
    </location>
</feature>
<feature type="region of interest" description="Disordered" evidence="1">
    <location>
        <begin position="139"/>
        <end position="160"/>
    </location>
</feature>
<evidence type="ECO:0000313" key="2">
    <source>
        <dbReference type="EMBL" id="KAG7562813.1"/>
    </source>
</evidence>
<accession>A0A8K0JQH4</accession>
<feature type="region of interest" description="Disordered" evidence="1">
    <location>
        <begin position="551"/>
        <end position="749"/>
    </location>
</feature>
<name>A0A8K0JQH4_9TREE</name>
<feature type="compositionally biased region" description="Acidic residues" evidence="1">
    <location>
        <begin position="707"/>
        <end position="716"/>
    </location>
</feature>
<protein>
    <submittedName>
        <fullName evidence="2">Uncharacterized protein</fullName>
    </submittedName>
</protein>
<feature type="compositionally biased region" description="Basic residues" evidence="1">
    <location>
        <begin position="721"/>
        <end position="731"/>
    </location>
</feature>
<proteinExistence type="predicted"/>
<feature type="region of interest" description="Disordered" evidence="1">
    <location>
        <begin position="212"/>
        <end position="251"/>
    </location>
</feature>
<evidence type="ECO:0000256" key="1">
    <source>
        <dbReference type="SAM" id="MobiDB-lite"/>
    </source>
</evidence>
<feature type="region of interest" description="Disordered" evidence="1">
    <location>
        <begin position="17"/>
        <end position="107"/>
    </location>
</feature>
<feature type="compositionally biased region" description="Basic and acidic residues" evidence="1">
    <location>
        <begin position="558"/>
        <end position="567"/>
    </location>
</feature>
<feature type="compositionally biased region" description="Basic and acidic residues" evidence="1">
    <location>
        <begin position="620"/>
        <end position="639"/>
    </location>
</feature>
<feature type="compositionally biased region" description="Low complexity" evidence="1">
    <location>
        <begin position="277"/>
        <end position="288"/>
    </location>
</feature>
<dbReference type="AlphaFoldDB" id="A0A8K0JQH4"/>
<keyword evidence="3" id="KW-1185">Reference proteome</keyword>
<feature type="compositionally biased region" description="Basic and acidic residues" evidence="1">
    <location>
        <begin position="18"/>
        <end position="29"/>
    </location>
</feature>
<feature type="region of interest" description="Disordered" evidence="1">
    <location>
        <begin position="428"/>
        <end position="450"/>
    </location>
</feature>
<feature type="region of interest" description="Disordered" evidence="1">
    <location>
        <begin position="271"/>
        <end position="292"/>
    </location>
</feature>